<dbReference type="InterPro" id="IPR036628">
    <property type="entry name" value="Clp_N_dom_sf"/>
</dbReference>
<dbReference type="AlphaFoldDB" id="A0A0A8YZP4"/>
<organism evidence="4">
    <name type="scientific">Arundo donax</name>
    <name type="common">Giant reed</name>
    <name type="synonym">Donax arundinaceus</name>
    <dbReference type="NCBI Taxonomy" id="35708"/>
    <lineage>
        <taxon>Eukaryota</taxon>
        <taxon>Viridiplantae</taxon>
        <taxon>Streptophyta</taxon>
        <taxon>Embryophyta</taxon>
        <taxon>Tracheophyta</taxon>
        <taxon>Spermatophyta</taxon>
        <taxon>Magnoliopsida</taxon>
        <taxon>Liliopsida</taxon>
        <taxon>Poales</taxon>
        <taxon>Poaceae</taxon>
        <taxon>PACMAD clade</taxon>
        <taxon>Arundinoideae</taxon>
        <taxon>Arundineae</taxon>
        <taxon>Arundo</taxon>
    </lineage>
</organism>
<feature type="domain" description="Clp R" evidence="3">
    <location>
        <begin position="8"/>
        <end position="231"/>
    </location>
</feature>
<protein>
    <recommendedName>
        <fullName evidence="3">Clp R domain-containing protein</fullName>
    </recommendedName>
</protein>
<sequence>MRAGGYTVHQSLTAEAAAVLKLSLVLARRRGHVQVTPLHVAFTLLTSSAPTSPPLFASFSSSAATPPPASSGCAYGLLRRACAKANPGAAASPHPPPHRALELCFNVALNRLPATTISVDWPLSSSSSSSASFAVSLVQPNPTLSNALVAALKRAQANERRGCVELQSQQQPPPPPSPQQQQPVLTIKVELDQLVVSILDDPSVSRVMREAGFSSAAVKSHLEEESAMLLGLGHHHHRASYGTYMRCLQRQGALQPVAVPVGGGAGGGLGLDLGLALGTGAASSPNDGTTAKLAQFPLLDLATNEEGEVPVPVLCVECTSNYESEASAVRSKAESTNLALTYFPGWPQADEPPTSHKDDLMELKSKWSRLCQRIHLQCNQPTLPSNATSSNPELFLRLETPTTSEINHQNVKTTLSLLLPAYAQKSDEDDCHNREDMDAKPAAQELDTAIKSSDTKSVPGLWFNELPCGDLKRKADRGHLPSESKRWRGSGGLDLNLCADDDDDDEDGGSGSGSDDEAVPSDMTNDGEGSGDATGSLGSHC</sequence>
<evidence type="ECO:0000256" key="2">
    <source>
        <dbReference type="SAM" id="MobiDB-lite"/>
    </source>
</evidence>
<feature type="compositionally biased region" description="Acidic residues" evidence="2">
    <location>
        <begin position="499"/>
        <end position="519"/>
    </location>
</feature>
<dbReference type="PANTHER" id="PTHR43572">
    <property type="entry name" value="CHAPERONE PROTEIN CLPD, CHLOROPLASTIC"/>
    <property type="match status" value="1"/>
</dbReference>
<evidence type="ECO:0000313" key="4">
    <source>
        <dbReference type="EMBL" id="JAD30913.1"/>
    </source>
</evidence>
<evidence type="ECO:0000256" key="1">
    <source>
        <dbReference type="PROSITE-ProRule" id="PRU01251"/>
    </source>
</evidence>
<keyword evidence="1" id="KW-0677">Repeat</keyword>
<dbReference type="InterPro" id="IPR051650">
    <property type="entry name" value="SL_signaling_regulator"/>
</dbReference>
<feature type="region of interest" description="Disordered" evidence="2">
    <location>
        <begin position="161"/>
        <end position="182"/>
    </location>
</feature>
<feature type="compositionally biased region" description="Basic and acidic residues" evidence="2">
    <location>
        <begin position="472"/>
        <end position="486"/>
    </location>
</feature>
<proteinExistence type="predicted"/>
<dbReference type="PANTHER" id="PTHR43572:SF44">
    <property type="entry name" value="OS02G0464900 PROTEIN"/>
    <property type="match status" value="1"/>
</dbReference>
<feature type="region of interest" description="Disordered" evidence="2">
    <location>
        <begin position="472"/>
        <end position="541"/>
    </location>
</feature>
<reference evidence="4" key="1">
    <citation type="submission" date="2014-09" db="EMBL/GenBank/DDBJ databases">
        <authorList>
            <person name="Magalhaes I.L.F."/>
            <person name="Oliveira U."/>
            <person name="Santos F.R."/>
            <person name="Vidigal T.H.D.A."/>
            <person name="Brescovit A.D."/>
            <person name="Santos A.J."/>
        </authorList>
    </citation>
    <scope>NUCLEOTIDE SEQUENCE</scope>
    <source>
        <tissue evidence="4">Shoot tissue taken approximately 20 cm above the soil surface</tissue>
    </source>
</reference>
<accession>A0A0A8YZP4</accession>
<dbReference type="EMBL" id="GBRH01266982">
    <property type="protein sequence ID" value="JAD30913.1"/>
    <property type="molecule type" value="Transcribed_RNA"/>
</dbReference>
<name>A0A0A8YZP4_ARUDO</name>
<dbReference type="InterPro" id="IPR004176">
    <property type="entry name" value="Clp_R_N"/>
</dbReference>
<reference evidence="4" key="2">
    <citation type="journal article" date="2015" name="Data Brief">
        <title>Shoot transcriptome of the giant reed, Arundo donax.</title>
        <authorList>
            <person name="Barrero R.A."/>
            <person name="Guerrero F.D."/>
            <person name="Moolhuijzen P."/>
            <person name="Goolsby J.A."/>
            <person name="Tidwell J."/>
            <person name="Bellgard S.E."/>
            <person name="Bellgard M.I."/>
        </authorList>
    </citation>
    <scope>NUCLEOTIDE SEQUENCE</scope>
    <source>
        <tissue evidence="4">Shoot tissue taken approximately 20 cm above the soil surface</tissue>
    </source>
</reference>
<dbReference type="Gene3D" id="1.10.1780.10">
    <property type="entry name" value="Clp, N-terminal domain"/>
    <property type="match status" value="1"/>
</dbReference>
<dbReference type="PROSITE" id="PS51903">
    <property type="entry name" value="CLP_R"/>
    <property type="match status" value="1"/>
</dbReference>
<evidence type="ECO:0000259" key="3">
    <source>
        <dbReference type="PROSITE" id="PS51903"/>
    </source>
</evidence>